<dbReference type="Proteomes" id="UP001150062">
    <property type="component" value="Unassembled WGS sequence"/>
</dbReference>
<keyword evidence="2" id="KW-1133">Transmembrane helix</keyword>
<evidence type="ECO:0000256" key="1">
    <source>
        <dbReference type="SAM" id="Coils"/>
    </source>
</evidence>
<sequence>MLISSSEESWCDSDWNINEEELNQEQQELNYQNHFAALKILFQNNLIDKYTFGEMIKTPPKLKQAPKTKDAMTLIDLPEEILWMIMEYLQPIKLGWVGLTCKTLSDASQNQSIWRQIAKNNQEMYSWESITFYQNVTSFNQNNTLLGVPANLILKMMPSNISFDKKSKINEKNLDKNNNSSQKLPLTTKKIRLKYIDKLQDPKKSITEKIDQIKLQYKLLEQHIHNYQEDQKETGIDNDYRVGDIKYYRITIFFNFWVALLLGGVFIVLLLASLKLDGVISVKWYLVFLPIFISFGLLLCIMCVMIKVNDSDEEDDIGLISLVYLCLVLLPIIIFLILYAIYLDYSVIDNFFAVLAPLFILHIVNTMAFIFILYRAYRDLFRSY</sequence>
<keyword evidence="2" id="KW-0472">Membrane</keyword>
<dbReference type="EMBL" id="JAOAOG010000110">
    <property type="protein sequence ID" value="KAJ6248607.1"/>
    <property type="molecule type" value="Genomic_DNA"/>
</dbReference>
<evidence type="ECO:0000313" key="5">
    <source>
        <dbReference type="Proteomes" id="UP001150062"/>
    </source>
</evidence>
<keyword evidence="1" id="KW-0175">Coiled coil</keyword>
<feature type="transmembrane region" description="Helical" evidence="2">
    <location>
        <begin position="354"/>
        <end position="374"/>
    </location>
</feature>
<feature type="transmembrane region" description="Helical" evidence="2">
    <location>
        <begin position="317"/>
        <end position="342"/>
    </location>
</feature>
<dbReference type="Gene3D" id="1.20.1280.50">
    <property type="match status" value="1"/>
</dbReference>
<dbReference type="PROSITE" id="PS50181">
    <property type="entry name" value="FBOX"/>
    <property type="match status" value="1"/>
</dbReference>
<evidence type="ECO:0000313" key="4">
    <source>
        <dbReference type="EMBL" id="KAJ6248607.1"/>
    </source>
</evidence>
<organism evidence="4 5">
    <name type="scientific">Anaeramoeba flamelloides</name>
    <dbReference type="NCBI Taxonomy" id="1746091"/>
    <lineage>
        <taxon>Eukaryota</taxon>
        <taxon>Metamonada</taxon>
        <taxon>Anaeramoebidae</taxon>
        <taxon>Anaeramoeba</taxon>
    </lineage>
</organism>
<gene>
    <name evidence="4" type="ORF">M0813_17576</name>
</gene>
<feature type="transmembrane region" description="Helical" evidence="2">
    <location>
        <begin position="250"/>
        <end position="272"/>
    </location>
</feature>
<feature type="domain" description="F-box" evidence="3">
    <location>
        <begin position="71"/>
        <end position="117"/>
    </location>
</feature>
<protein>
    <submittedName>
        <fullName evidence="4">Dactylin</fullName>
    </submittedName>
</protein>
<reference evidence="4" key="1">
    <citation type="submission" date="2022-08" db="EMBL/GenBank/DDBJ databases">
        <title>Novel sulfate-reducing endosymbionts in the free-living metamonad Anaeramoeba.</title>
        <authorList>
            <person name="Jerlstrom-Hultqvist J."/>
            <person name="Cepicka I."/>
            <person name="Gallot-Lavallee L."/>
            <person name="Salas-Leiva D."/>
            <person name="Curtis B.A."/>
            <person name="Zahonova K."/>
            <person name="Pipaliya S."/>
            <person name="Dacks J."/>
            <person name="Roger A.J."/>
        </authorList>
    </citation>
    <scope>NUCLEOTIDE SEQUENCE</scope>
    <source>
        <strain evidence="4">Schooner1</strain>
    </source>
</reference>
<feature type="coiled-coil region" evidence="1">
    <location>
        <begin position="203"/>
        <end position="230"/>
    </location>
</feature>
<evidence type="ECO:0000256" key="2">
    <source>
        <dbReference type="SAM" id="Phobius"/>
    </source>
</evidence>
<dbReference type="InterPro" id="IPR036047">
    <property type="entry name" value="F-box-like_dom_sf"/>
</dbReference>
<dbReference type="SUPFAM" id="SSF81383">
    <property type="entry name" value="F-box domain"/>
    <property type="match status" value="1"/>
</dbReference>
<dbReference type="InterPro" id="IPR001810">
    <property type="entry name" value="F-box_dom"/>
</dbReference>
<keyword evidence="2" id="KW-0812">Transmembrane</keyword>
<evidence type="ECO:0000259" key="3">
    <source>
        <dbReference type="PROSITE" id="PS50181"/>
    </source>
</evidence>
<accession>A0ABQ8YVW8</accession>
<name>A0ABQ8YVW8_9EUKA</name>
<dbReference type="Pfam" id="PF12937">
    <property type="entry name" value="F-box-like"/>
    <property type="match status" value="1"/>
</dbReference>
<proteinExistence type="predicted"/>
<feature type="transmembrane region" description="Helical" evidence="2">
    <location>
        <begin position="284"/>
        <end position="305"/>
    </location>
</feature>
<comment type="caution">
    <text evidence="4">The sequence shown here is derived from an EMBL/GenBank/DDBJ whole genome shotgun (WGS) entry which is preliminary data.</text>
</comment>
<keyword evidence="5" id="KW-1185">Reference proteome</keyword>